<evidence type="ECO:0008006" key="3">
    <source>
        <dbReference type="Google" id="ProtNLM"/>
    </source>
</evidence>
<protein>
    <recommendedName>
        <fullName evidence="3">Capsular biosynthesis protein</fullName>
    </recommendedName>
</protein>
<evidence type="ECO:0000313" key="1">
    <source>
        <dbReference type="EMBL" id="OEG12199.1"/>
    </source>
</evidence>
<proteinExistence type="predicted"/>
<dbReference type="Gene3D" id="3.90.550.20">
    <property type="match status" value="1"/>
</dbReference>
<dbReference type="GO" id="GO:0016757">
    <property type="term" value="F:glycosyltransferase activity"/>
    <property type="evidence" value="ECO:0007669"/>
    <property type="project" value="InterPro"/>
</dbReference>
<comment type="caution">
    <text evidence="1">The sequence shown here is derived from an EMBL/GenBank/DDBJ whole genome shotgun (WGS) entry which is preliminary data.</text>
</comment>
<dbReference type="AlphaFoldDB" id="A0A1E5GHP2"/>
<gene>
    <name evidence="1" type="ORF">BCR21_05885</name>
</gene>
<dbReference type="EMBL" id="MIJZ01000012">
    <property type="protein sequence ID" value="OEG12199.1"/>
    <property type="molecule type" value="Genomic_DNA"/>
</dbReference>
<dbReference type="STRING" id="903984.BCR21_05885"/>
<accession>A0A1E5GHP2</accession>
<dbReference type="InterPro" id="IPR008441">
    <property type="entry name" value="AfumC-like_glycosyl_Trfase"/>
</dbReference>
<dbReference type="Pfam" id="PF05704">
    <property type="entry name" value="Caps_synth"/>
    <property type="match status" value="1"/>
</dbReference>
<dbReference type="Proteomes" id="UP000094068">
    <property type="component" value="Unassembled WGS sequence"/>
</dbReference>
<evidence type="ECO:0000313" key="2">
    <source>
        <dbReference type="Proteomes" id="UP000094068"/>
    </source>
</evidence>
<dbReference type="SUPFAM" id="SSF53448">
    <property type="entry name" value="Nucleotide-diphospho-sugar transferases"/>
    <property type="match status" value="1"/>
</dbReference>
<organism evidence="1 2">
    <name type="scientific">Enterococcus ureasiticus</name>
    <dbReference type="NCBI Taxonomy" id="903984"/>
    <lineage>
        <taxon>Bacteria</taxon>
        <taxon>Bacillati</taxon>
        <taxon>Bacillota</taxon>
        <taxon>Bacilli</taxon>
        <taxon>Lactobacillales</taxon>
        <taxon>Enterococcaceae</taxon>
        <taxon>Enterococcus</taxon>
    </lineage>
</organism>
<reference evidence="2" key="1">
    <citation type="submission" date="2016-09" db="EMBL/GenBank/DDBJ databases">
        <authorList>
            <person name="Gulvik C.A."/>
        </authorList>
    </citation>
    <scope>NUCLEOTIDE SEQUENCE [LARGE SCALE GENOMIC DNA]</scope>
    <source>
        <strain evidence="2">DSM 23328</strain>
    </source>
</reference>
<keyword evidence="2" id="KW-1185">Reference proteome</keyword>
<sequence>MLAPEIVQSCINSIRQNTLDCEVIILSEENLDQYITISDIIMQKLEDGTITYTHFSDIVRFNLLKNYGGLWMDATLLTVSPLNSQYFSNFYTSGPYEDNELFNISEGKWTGFLIGGPSNDALFHFMCDFFLKYWNNEEKLIDYFLIDYGLEIAYLENIGGLRFFVENRIPSNPNLFELAPYLGQVYSEKKFLELKKDTDIFKLSYKINDKTMDKTEMTFYGQLIRDN</sequence>
<name>A0A1E5GHP2_9ENTE</name>
<dbReference type="InterPro" id="IPR029044">
    <property type="entry name" value="Nucleotide-diphossugar_trans"/>
</dbReference>